<keyword evidence="2 6" id="KW-0121">Carboxypeptidase</keyword>
<accession>A0A550CXB6</accession>
<dbReference type="PROSITE" id="PS00131">
    <property type="entry name" value="CARBOXYPEPT_SER_SER"/>
    <property type="match status" value="1"/>
</dbReference>
<feature type="chain" id="PRO_5022263514" description="Carboxypeptidase" evidence="6">
    <location>
        <begin position="26"/>
        <end position="496"/>
    </location>
</feature>
<evidence type="ECO:0000256" key="3">
    <source>
        <dbReference type="ARBA" id="ARBA00022670"/>
    </source>
</evidence>
<dbReference type="Gene3D" id="1.10.287.410">
    <property type="match status" value="1"/>
</dbReference>
<proteinExistence type="inferred from homology"/>
<dbReference type="AlphaFoldDB" id="A0A550CXB6"/>
<dbReference type="InterPro" id="IPR018202">
    <property type="entry name" value="Ser_caboxypep_ser_AS"/>
</dbReference>
<dbReference type="EMBL" id="VDMD01000001">
    <property type="protein sequence ID" value="TRM69437.1"/>
    <property type="molecule type" value="Genomic_DNA"/>
</dbReference>
<feature type="signal peptide" evidence="6">
    <location>
        <begin position="1"/>
        <end position="25"/>
    </location>
</feature>
<reference evidence="7 8" key="1">
    <citation type="journal article" date="2019" name="New Phytol.">
        <title>Comparative genomics reveals unique wood-decay strategies and fruiting body development in the Schizophyllaceae.</title>
        <authorList>
            <person name="Almasi E."/>
            <person name="Sahu N."/>
            <person name="Krizsan K."/>
            <person name="Balint B."/>
            <person name="Kovacs G.M."/>
            <person name="Kiss B."/>
            <person name="Cseklye J."/>
            <person name="Drula E."/>
            <person name="Henrissat B."/>
            <person name="Nagy I."/>
            <person name="Chovatia M."/>
            <person name="Adam C."/>
            <person name="LaButti K."/>
            <person name="Lipzen A."/>
            <person name="Riley R."/>
            <person name="Grigoriev I.V."/>
            <person name="Nagy L.G."/>
        </authorList>
    </citation>
    <scope>NUCLEOTIDE SEQUENCE [LARGE SCALE GENOMIC DNA]</scope>
    <source>
        <strain evidence="7 8">NL-1724</strain>
    </source>
</reference>
<dbReference type="PANTHER" id="PTHR11802:SF453">
    <property type="entry name" value="S1, PUTATIVE-RELATED"/>
    <property type="match status" value="1"/>
</dbReference>
<gene>
    <name evidence="7" type="ORF">BD626DRAFT_474041</name>
</gene>
<evidence type="ECO:0000256" key="4">
    <source>
        <dbReference type="ARBA" id="ARBA00022801"/>
    </source>
</evidence>
<keyword evidence="3 6" id="KW-0645">Protease</keyword>
<dbReference type="GO" id="GO:0006508">
    <property type="term" value="P:proteolysis"/>
    <property type="evidence" value="ECO:0007669"/>
    <property type="project" value="UniProtKB-KW"/>
</dbReference>
<dbReference type="PANTHER" id="PTHR11802">
    <property type="entry name" value="SERINE PROTEASE FAMILY S10 SERINE CARBOXYPEPTIDASE"/>
    <property type="match status" value="1"/>
</dbReference>
<evidence type="ECO:0000313" key="7">
    <source>
        <dbReference type="EMBL" id="TRM69437.1"/>
    </source>
</evidence>
<keyword evidence="8" id="KW-1185">Reference proteome</keyword>
<evidence type="ECO:0000256" key="5">
    <source>
        <dbReference type="ARBA" id="ARBA00023180"/>
    </source>
</evidence>
<dbReference type="OrthoDB" id="443318at2759"/>
<comment type="caution">
    <text evidence="7">The sequence shown here is derived from an EMBL/GenBank/DDBJ whole genome shotgun (WGS) entry which is preliminary data.</text>
</comment>
<dbReference type="InterPro" id="IPR029058">
    <property type="entry name" value="AB_hydrolase_fold"/>
</dbReference>
<keyword evidence="4 6" id="KW-0378">Hydrolase</keyword>
<evidence type="ECO:0000256" key="6">
    <source>
        <dbReference type="RuleBase" id="RU361156"/>
    </source>
</evidence>
<keyword evidence="5" id="KW-0325">Glycoprotein</keyword>
<sequence length="496" mass="53325">MHSGLCAMLPLAILAAFGAAALVRAGQFPDVEGVIGAVPPRDRAATVTIATATNATTPGALRVTENSGVCETTDGVNQYSGYGDLTEDESIWFWFFESRNDPTNDPLVLWFNGGPGSSSMIGLLQELGPCRINNDSADVSLNPYSWNNAANVMFIDQPVGVGFSHGSTTVGTSQEAASDVWDFLQIWLKDKRFAHLQANDLAIWTESYGGHYGPTFAAYFLAQNDAIASGSVDGQTLNLKVLGVGDGLTDPLHQYAGYLTYATDNPYHPLVNDSEVAAATRAWNKTDGCRDMIATCYANGTDSQCSEAQSYCNNKILSPLAGPYDVYYVLATDPDPYPADITDYLSRVAETIGAETTWSMTSYDVYGNFANTGDWMRNSAIDLQTVIDAGVRTIVYVGDADYILNYPGIEAMMDALNTTLSSDYLAQDLMPYNVDGVEAGLYKQVGDTANGQSLAFLRVYGAGHEVPAYSWDSLEVGQAAFQMFDQVMGGDGLKST</sequence>
<comment type="similarity">
    <text evidence="1 6">Belongs to the peptidase S10 family.</text>
</comment>
<evidence type="ECO:0000256" key="1">
    <source>
        <dbReference type="ARBA" id="ARBA00009431"/>
    </source>
</evidence>
<evidence type="ECO:0000313" key="8">
    <source>
        <dbReference type="Proteomes" id="UP000320762"/>
    </source>
</evidence>
<dbReference type="Proteomes" id="UP000320762">
    <property type="component" value="Unassembled WGS sequence"/>
</dbReference>
<dbReference type="Pfam" id="PF00450">
    <property type="entry name" value="Peptidase_S10"/>
    <property type="match status" value="1"/>
</dbReference>
<dbReference type="Gene3D" id="3.40.50.1820">
    <property type="entry name" value="alpha/beta hydrolase"/>
    <property type="match status" value="1"/>
</dbReference>
<dbReference type="PRINTS" id="PR00724">
    <property type="entry name" value="CRBOXYPTASEC"/>
</dbReference>
<dbReference type="InterPro" id="IPR001563">
    <property type="entry name" value="Peptidase_S10"/>
</dbReference>
<protein>
    <recommendedName>
        <fullName evidence="6">Carboxypeptidase</fullName>
        <ecNumber evidence="6">3.4.16.-</ecNumber>
    </recommendedName>
</protein>
<keyword evidence="6" id="KW-0732">Signal</keyword>
<organism evidence="7 8">
    <name type="scientific">Schizophyllum amplum</name>
    <dbReference type="NCBI Taxonomy" id="97359"/>
    <lineage>
        <taxon>Eukaryota</taxon>
        <taxon>Fungi</taxon>
        <taxon>Dikarya</taxon>
        <taxon>Basidiomycota</taxon>
        <taxon>Agaricomycotina</taxon>
        <taxon>Agaricomycetes</taxon>
        <taxon>Agaricomycetidae</taxon>
        <taxon>Agaricales</taxon>
        <taxon>Schizophyllaceae</taxon>
        <taxon>Schizophyllum</taxon>
    </lineage>
</organism>
<dbReference type="GO" id="GO:0000324">
    <property type="term" value="C:fungal-type vacuole"/>
    <property type="evidence" value="ECO:0007669"/>
    <property type="project" value="TreeGrafter"/>
</dbReference>
<dbReference type="SUPFAM" id="SSF53474">
    <property type="entry name" value="alpha/beta-Hydrolases"/>
    <property type="match status" value="1"/>
</dbReference>
<name>A0A550CXB6_9AGAR</name>
<dbReference type="EC" id="3.4.16.-" evidence="6"/>
<evidence type="ECO:0000256" key="2">
    <source>
        <dbReference type="ARBA" id="ARBA00022645"/>
    </source>
</evidence>
<dbReference type="STRING" id="97359.A0A550CXB6"/>
<dbReference type="GO" id="GO:0004185">
    <property type="term" value="F:serine-type carboxypeptidase activity"/>
    <property type="evidence" value="ECO:0007669"/>
    <property type="project" value="UniProtKB-UniRule"/>
</dbReference>